<dbReference type="InParanoid" id="A0A5R8Q6I9"/>
<gene>
    <name evidence="1" type="ORF">FEZ08_12025</name>
</gene>
<proteinExistence type="predicted"/>
<dbReference type="EMBL" id="VBWP01000021">
    <property type="protein sequence ID" value="TLG70269.1"/>
    <property type="molecule type" value="Genomic_DNA"/>
</dbReference>
<reference evidence="1 2" key="1">
    <citation type="submission" date="2019-05" db="EMBL/GenBank/DDBJ databases">
        <title>Culicoidintestinum kansasii gen. nov., sp. nov. from the gastrointestinal tract of the biting midge, Culicoides sonorensis.</title>
        <authorList>
            <person name="Neupane S."/>
            <person name="Ghosh A."/>
            <person name="Gunther S."/>
            <person name="Martin K."/>
            <person name="Zurek L."/>
        </authorList>
    </citation>
    <scope>NUCLEOTIDE SEQUENCE [LARGE SCALE GENOMIC DNA]</scope>
    <source>
        <strain evidence="1 2">CS-1</strain>
    </source>
</reference>
<dbReference type="Proteomes" id="UP000306912">
    <property type="component" value="Unassembled WGS sequence"/>
</dbReference>
<comment type="caution">
    <text evidence="1">The sequence shown here is derived from an EMBL/GenBank/DDBJ whole genome shotgun (WGS) entry which is preliminary data.</text>
</comment>
<evidence type="ECO:0000313" key="1">
    <source>
        <dbReference type="EMBL" id="TLG70269.1"/>
    </source>
</evidence>
<dbReference type="RefSeq" id="WP_138192750.1">
    <property type="nucleotide sequence ID" value="NZ_VBWP01000021.1"/>
</dbReference>
<evidence type="ECO:0000313" key="2">
    <source>
        <dbReference type="Proteomes" id="UP000306912"/>
    </source>
</evidence>
<sequence>MKKYYLFKEPYYALIIAINQLEAIALYEKYVCEITDNELDVREISESDAIDEVERSAEKCRKMGLDESYVNFPKFDPNVELLLIDGDLL</sequence>
<accession>A0A5R8Q6I9</accession>
<name>A0A5R8Q6I9_9FIRM</name>
<dbReference type="AlphaFoldDB" id="A0A5R8Q6I9"/>
<protein>
    <submittedName>
        <fullName evidence="1">Uncharacterized protein</fullName>
    </submittedName>
</protein>
<keyword evidence="2" id="KW-1185">Reference proteome</keyword>
<organism evidence="1 2">
    <name type="scientific">Culicoidibacter larvae</name>
    <dbReference type="NCBI Taxonomy" id="2579976"/>
    <lineage>
        <taxon>Bacteria</taxon>
        <taxon>Bacillati</taxon>
        <taxon>Bacillota</taxon>
        <taxon>Culicoidibacteria</taxon>
        <taxon>Culicoidibacterales</taxon>
        <taxon>Culicoidibacteraceae</taxon>
        <taxon>Culicoidibacter</taxon>
    </lineage>
</organism>